<organism evidence="1 2">
    <name type="scientific">Tanacetum coccineum</name>
    <dbReference type="NCBI Taxonomy" id="301880"/>
    <lineage>
        <taxon>Eukaryota</taxon>
        <taxon>Viridiplantae</taxon>
        <taxon>Streptophyta</taxon>
        <taxon>Embryophyta</taxon>
        <taxon>Tracheophyta</taxon>
        <taxon>Spermatophyta</taxon>
        <taxon>Magnoliopsida</taxon>
        <taxon>eudicotyledons</taxon>
        <taxon>Gunneridae</taxon>
        <taxon>Pentapetalae</taxon>
        <taxon>asterids</taxon>
        <taxon>campanulids</taxon>
        <taxon>Asterales</taxon>
        <taxon>Asteraceae</taxon>
        <taxon>Asteroideae</taxon>
        <taxon>Anthemideae</taxon>
        <taxon>Anthemidinae</taxon>
        <taxon>Tanacetum</taxon>
    </lineage>
</organism>
<sequence length="264" mass="29214">MIRNDRIFGVRIRGLLVGMGMAARVRVTTTSASTGISQLRILTRVMLQVLQVRGGLLRLCLLHLFVLPVESLIRVFVIRLLGDVLLAGYLNRRIRLSQAKQKQNMPADFARLPPTTGRVYATTRDQAAKTSGTITGILYMRFLTVFVLFDTRATHSIISTTFAKKLNMTPTPLIERVGFLIRATIDVYARTLISHGCQGFSGFPVMDSTCEDPNIENLSLFVEFADVFPDELPGIPPAREIEFGIELIPGAEPISKALVSYGTC</sequence>
<dbReference type="PANTHER" id="PTHR15503:SF45">
    <property type="entry name" value="RNA-DIRECTED DNA POLYMERASE HOMOLOG"/>
    <property type="match status" value="1"/>
</dbReference>
<name>A0ABQ5AXJ1_9ASTR</name>
<dbReference type="PANTHER" id="PTHR15503">
    <property type="entry name" value="LDOC1 RELATED"/>
    <property type="match status" value="1"/>
</dbReference>
<evidence type="ECO:0008006" key="3">
    <source>
        <dbReference type="Google" id="ProtNLM"/>
    </source>
</evidence>
<reference evidence="1" key="1">
    <citation type="journal article" date="2022" name="Int. J. Mol. Sci.">
        <title>Draft Genome of Tanacetum Coccineum: Genomic Comparison of Closely Related Tanacetum-Family Plants.</title>
        <authorList>
            <person name="Yamashiro T."/>
            <person name="Shiraishi A."/>
            <person name="Nakayama K."/>
            <person name="Satake H."/>
        </authorList>
    </citation>
    <scope>NUCLEOTIDE SEQUENCE</scope>
</reference>
<gene>
    <name evidence="1" type="ORF">Tco_0841627</name>
</gene>
<protein>
    <recommendedName>
        <fullName evidence="3">Reverse transcriptase domain-containing protein</fullName>
    </recommendedName>
</protein>
<dbReference type="EMBL" id="BQNB010012728">
    <property type="protein sequence ID" value="GJT07165.1"/>
    <property type="molecule type" value="Genomic_DNA"/>
</dbReference>
<reference evidence="1" key="2">
    <citation type="submission" date="2022-01" db="EMBL/GenBank/DDBJ databases">
        <authorList>
            <person name="Yamashiro T."/>
            <person name="Shiraishi A."/>
            <person name="Satake H."/>
            <person name="Nakayama K."/>
        </authorList>
    </citation>
    <scope>NUCLEOTIDE SEQUENCE</scope>
</reference>
<comment type="caution">
    <text evidence="1">The sequence shown here is derived from an EMBL/GenBank/DDBJ whole genome shotgun (WGS) entry which is preliminary data.</text>
</comment>
<dbReference type="Proteomes" id="UP001151760">
    <property type="component" value="Unassembled WGS sequence"/>
</dbReference>
<keyword evidence="2" id="KW-1185">Reference proteome</keyword>
<evidence type="ECO:0000313" key="2">
    <source>
        <dbReference type="Proteomes" id="UP001151760"/>
    </source>
</evidence>
<proteinExistence type="predicted"/>
<accession>A0ABQ5AXJ1</accession>
<evidence type="ECO:0000313" key="1">
    <source>
        <dbReference type="EMBL" id="GJT07165.1"/>
    </source>
</evidence>
<dbReference type="InterPro" id="IPR032567">
    <property type="entry name" value="RTL1-rel"/>
</dbReference>
<dbReference type="Pfam" id="PF08284">
    <property type="entry name" value="RVP_2"/>
    <property type="match status" value="1"/>
</dbReference>